<keyword evidence="2" id="KW-1185">Reference proteome</keyword>
<dbReference type="OrthoDB" id="495562at2"/>
<dbReference type="RefSeq" id="WP_058183994.1">
    <property type="nucleotide sequence ID" value="NZ_LMTZ01000106.1"/>
</dbReference>
<dbReference type="AlphaFoldDB" id="A0A0V7ZMM6"/>
<evidence type="ECO:0000313" key="1">
    <source>
        <dbReference type="EMBL" id="KST65602.1"/>
    </source>
</evidence>
<evidence type="ECO:0000313" key="2">
    <source>
        <dbReference type="Proteomes" id="UP000053372"/>
    </source>
</evidence>
<proteinExistence type="predicted"/>
<sequence>MSMKVNNCPCCGSSLLRHVRQSEVYWFCKTCWQEVPSLGVTQISTPETIDSKVFRRSVINS</sequence>
<reference evidence="1 2" key="1">
    <citation type="journal article" date="2015" name="Genome Announc.">
        <title>Draft Genome of the Euendolithic (true boring) Cyanobacterium Mastigocoleus testarum strain BC008.</title>
        <authorList>
            <person name="Guida B.S."/>
            <person name="Garcia-Pichel F."/>
        </authorList>
    </citation>
    <scope>NUCLEOTIDE SEQUENCE [LARGE SCALE GENOMIC DNA]</scope>
    <source>
        <strain evidence="1 2">BC008</strain>
    </source>
</reference>
<dbReference type="EMBL" id="LMTZ01000106">
    <property type="protein sequence ID" value="KST65602.1"/>
    <property type="molecule type" value="Genomic_DNA"/>
</dbReference>
<accession>A0A0V7ZMM6</accession>
<dbReference type="Proteomes" id="UP000053372">
    <property type="component" value="Unassembled WGS sequence"/>
</dbReference>
<name>A0A0V7ZMM6_9CYAN</name>
<comment type="caution">
    <text evidence="1">The sequence shown here is derived from an EMBL/GenBank/DDBJ whole genome shotgun (WGS) entry which is preliminary data.</text>
</comment>
<gene>
    <name evidence="1" type="ORF">BC008_21715</name>
</gene>
<organism evidence="1 2">
    <name type="scientific">Mastigocoleus testarum BC008</name>
    <dbReference type="NCBI Taxonomy" id="371196"/>
    <lineage>
        <taxon>Bacteria</taxon>
        <taxon>Bacillati</taxon>
        <taxon>Cyanobacteriota</taxon>
        <taxon>Cyanophyceae</taxon>
        <taxon>Nostocales</taxon>
        <taxon>Hapalosiphonaceae</taxon>
        <taxon>Mastigocoleus</taxon>
    </lineage>
</organism>
<protein>
    <submittedName>
        <fullName evidence="1">Uncharacterized protein</fullName>
    </submittedName>
</protein>